<proteinExistence type="predicted"/>
<feature type="domain" description="Glycosyl transferase family 1" evidence="1">
    <location>
        <begin position="154"/>
        <end position="271"/>
    </location>
</feature>
<dbReference type="InterPro" id="IPR001296">
    <property type="entry name" value="Glyco_trans_1"/>
</dbReference>
<protein>
    <submittedName>
        <fullName evidence="4">Unannotated protein</fullName>
    </submittedName>
</protein>
<dbReference type="EMBL" id="CAFBOO010000008">
    <property type="protein sequence ID" value="CAB4989216.1"/>
    <property type="molecule type" value="Genomic_DNA"/>
</dbReference>
<name>A0A6J7QTF9_9ZZZZ</name>
<dbReference type="EMBL" id="CAFBQY010000008">
    <property type="protein sequence ID" value="CAB5073530.1"/>
    <property type="molecule type" value="Genomic_DNA"/>
</dbReference>
<organism evidence="4">
    <name type="scientific">freshwater metagenome</name>
    <dbReference type="NCBI Taxonomy" id="449393"/>
    <lineage>
        <taxon>unclassified sequences</taxon>
        <taxon>metagenomes</taxon>
        <taxon>ecological metagenomes</taxon>
    </lineage>
</organism>
<gene>
    <name evidence="2" type="ORF">UFOPK2850_00852</name>
    <name evidence="3" type="ORF">UFOPK3982_01035</name>
    <name evidence="4" type="ORF">UFOPK4120_00852</name>
    <name evidence="5" type="ORF">UFOPK4404_00883</name>
</gene>
<reference evidence="4" key="1">
    <citation type="submission" date="2020-05" db="EMBL/GenBank/DDBJ databases">
        <authorList>
            <person name="Chiriac C."/>
            <person name="Salcher M."/>
            <person name="Ghai R."/>
            <person name="Kavagutti S V."/>
        </authorList>
    </citation>
    <scope>NUCLEOTIDE SEQUENCE</scope>
</reference>
<dbReference type="SUPFAM" id="SSF53756">
    <property type="entry name" value="UDP-Glycosyltransferase/glycogen phosphorylase"/>
    <property type="match status" value="1"/>
</dbReference>
<dbReference type="Gene3D" id="3.40.50.2000">
    <property type="entry name" value="Glycogen Phosphorylase B"/>
    <property type="match status" value="1"/>
</dbReference>
<evidence type="ECO:0000313" key="3">
    <source>
        <dbReference type="EMBL" id="CAB4989216.1"/>
    </source>
</evidence>
<evidence type="ECO:0000313" key="4">
    <source>
        <dbReference type="EMBL" id="CAB5021028.1"/>
    </source>
</evidence>
<sequence length="333" mass="38544">MDPKDPLLSHQYEAVLALADNFKKITVITGRVGEIESSPRIRIISTNWKPGHGLRNLYWLFAKAIPEIIRGDFKSVFYHMTDLQCALFSPLVRLRGRRQYLWYAHTFKSKYLVFASWWVTGIITSTIGSCPLTGKLVRPIGQAIDQEKFMPIPFNELNFDKLIHIGRFDKSKKIDFLISTAEELKKNFPDIILTIIGSPANQESRSWANDLIKNCKPRVEKGWLHFKEAIPREQFPIEMAKNGCFFHGYLGSLDKTLIESTMLRVPVITLNPEYISIFGTWSKLPISDLKDEYQAFRTLSTDEINYELARRLEVAHRDHSLRNWIEQLATLLQ</sequence>
<evidence type="ECO:0000313" key="5">
    <source>
        <dbReference type="EMBL" id="CAB5073530.1"/>
    </source>
</evidence>
<dbReference type="Pfam" id="PF00534">
    <property type="entry name" value="Glycos_transf_1"/>
    <property type="match status" value="1"/>
</dbReference>
<evidence type="ECO:0000259" key="1">
    <source>
        <dbReference type="Pfam" id="PF00534"/>
    </source>
</evidence>
<accession>A0A6J7QTF9</accession>
<evidence type="ECO:0000313" key="2">
    <source>
        <dbReference type="EMBL" id="CAB4757186.1"/>
    </source>
</evidence>
<dbReference type="GO" id="GO:0016757">
    <property type="term" value="F:glycosyltransferase activity"/>
    <property type="evidence" value="ECO:0007669"/>
    <property type="project" value="InterPro"/>
</dbReference>
<dbReference type="EMBL" id="CAEZZH010000009">
    <property type="protein sequence ID" value="CAB4757186.1"/>
    <property type="molecule type" value="Genomic_DNA"/>
</dbReference>
<dbReference type="EMBL" id="CAFBPO010000008">
    <property type="protein sequence ID" value="CAB5021028.1"/>
    <property type="molecule type" value="Genomic_DNA"/>
</dbReference>
<dbReference type="AlphaFoldDB" id="A0A6J7QTF9"/>